<keyword evidence="6" id="KW-1185">Reference proteome</keyword>
<feature type="domain" description="Deoxynucleoside kinase" evidence="4">
    <location>
        <begin position="21"/>
        <end position="212"/>
    </location>
</feature>
<dbReference type="GO" id="GO:0005524">
    <property type="term" value="F:ATP binding"/>
    <property type="evidence" value="ECO:0007669"/>
    <property type="project" value="UniProtKB-KW"/>
</dbReference>
<dbReference type="InterPro" id="IPR050566">
    <property type="entry name" value="Deoxyribonucleoside_kinase"/>
</dbReference>
<sequence length="221" mass="26291">MEFIIHFQREAKGKLFMRIALFGTVGAGKSTVSEEISKRLGYEIFPEPIDNNPYFDDYYKDMKANVFKMQIYMLTARSKQLLDAKVLQNVIFDRTILEDPIFVAVNHHLKTMNDIDYKTYTDFYEHVVIPNLGHRSEFDLVIYLKVSTDKAIERIKERGRVQELDTPREYWEILNQKYDDFFERRKHMFNFLVVDAEGDNLEAKMDGIMEKIYQMEPTLKK</sequence>
<dbReference type="HOGENOM" id="CLU_030466_2_1_14"/>
<organism evidence="5 6">
    <name type="scientific">Spiroplasma culicicola AES-1</name>
    <dbReference type="NCBI Taxonomy" id="1276246"/>
    <lineage>
        <taxon>Bacteria</taxon>
        <taxon>Bacillati</taxon>
        <taxon>Mycoplasmatota</taxon>
        <taxon>Mollicutes</taxon>
        <taxon>Entomoplasmatales</taxon>
        <taxon>Spiroplasmataceae</taxon>
        <taxon>Spiroplasma</taxon>
    </lineage>
</organism>
<feature type="binding site" evidence="2">
    <location>
        <position position="163"/>
    </location>
    <ligand>
        <name>substrate</name>
    </ligand>
</feature>
<feature type="binding site" evidence="2">
    <location>
        <position position="99"/>
    </location>
    <ligand>
        <name>substrate</name>
    </ligand>
</feature>
<feature type="binding site" evidence="3">
    <location>
        <begin position="23"/>
        <end position="31"/>
    </location>
    <ligand>
        <name>ATP</name>
        <dbReference type="ChEBI" id="CHEBI:30616"/>
    </ligand>
</feature>
<evidence type="ECO:0000256" key="2">
    <source>
        <dbReference type="PIRSR" id="PIRSR000705-2"/>
    </source>
</evidence>
<keyword evidence="3" id="KW-0067">ATP-binding</keyword>
<evidence type="ECO:0000256" key="1">
    <source>
        <dbReference type="PIRSR" id="PIRSR000705-1"/>
    </source>
</evidence>
<dbReference type="Pfam" id="PF01712">
    <property type="entry name" value="dNK"/>
    <property type="match status" value="1"/>
</dbReference>
<accession>W6A6A2</accession>
<dbReference type="EMBL" id="CP006681">
    <property type="protein sequence ID" value="AHI52648.1"/>
    <property type="molecule type" value="Genomic_DNA"/>
</dbReference>
<feature type="binding site" evidence="2">
    <location>
        <position position="47"/>
    </location>
    <ligand>
        <name>substrate</name>
    </ligand>
</feature>
<protein>
    <submittedName>
        <fullName evidence="5">Deoxyadenosine/deoxycytidine kinase</fullName>
    </submittedName>
</protein>
<evidence type="ECO:0000313" key="6">
    <source>
        <dbReference type="Proteomes" id="UP000019267"/>
    </source>
</evidence>
<dbReference type="GO" id="GO:0019136">
    <property type="term" value="F:deoxynucleoside kinase activity"/>
    <property type="evidence" value="ECO:0007669"/>
    <property type="project" value="InterPro"/>
</dbReference>
<dbReference type="eggNOG" id="COG1428">
    <property type="taxonomic scope" value="Bacteria"/>
</dbReference>
<feature type="binding site" evidence="3">
    <location>
        <begin position="154"/>
        <end position="158"/>
    </location>
    <ligand>
        <name>ATP</name>
        <dbReference type="ChEBI" id="CHEBI:30616"/>
    </ligand>
</feature>
<dbReference type="GO" id="GO:0005737">
    <property type="term" value="C:cytoplasm"/>
    <property type="evidence" value="ECO:0007669"/>
    <property type="project" value="TreeGrafter"/>
</dbReference>
<name>W6A6A2_9MOLU</name>
<dbReference type="AlphaFoldDB" id="W6A6A2"/>
<feature type="binding site" evidence="2">
    <location>
        <position position="59"/>
    </location>
    <ligand>
        <name>substrate</name>
    </ligand>
</feature>
<dbReference type="PIRSF" id="PIRSF000705">
    <property type="entry name" value="DNK"/>
    <property type="match status" value="1"/>
</dbReference>
<dbReference type="Proteomes" id="UP000019267">
    <property type="component" value="Chromosome"/>
</dbReference>
<feature type="active site" description="Proton acceptor" evidence="1">
    <location>
        <position position="93"/>
    </location>
</feature>
<evidence type="ECO:0000259" key="4">
    <source>
        <dbReference type="Pfam" id="PF01712"/>
    </source>
</evidence>
<dbReference type="KEGG" id="scq:SCULI_v1c03070"/>
<dbReference type="InterPro" id="IPR031314">
    <property type="entry name" value="DNK_dom"/>
</dbReference>
<gene>
    <name evidence="5" type="primary">dck</name>
    <name evidence="5" type="ORF">SCULI_v1c03070</name>
</gene>
<dbReference type="STRING" id="1276246.SCULI_v1c03070"/>
<keyword evidence="3" id="KW-0547">Nucleotide-binding</keyword>
<dbReference type="PATRIC" id="fig|1276246.3.peg.306"/>
<evidence type="ECO:0000256" key="3">
    <source>
        <dbReference type="PIRSR" id="PIRSR000705-3"/>
    </source>
</evidence>
<dbReference type="InterPro" id="IPR027417">
    <property type="entry name" value="P-loop_NTPase"/>
</dbReference>
<dbReference type="InterPro" id="IPR002624">
    <property type="entry name" value="DCK/DGK"/>
</dbReference>
<reference evidence="5 6" key="1">
    <citation type="journal article" date="2014" name="Genome Biol. Evol.">
        <title>Molecular evolution of the substrate utilization strategies and putative virulence factors in mosquito-associated Spiroplasma species.</title>
        <authorList>
            <person name="Chang T.H."/>
            <person name="Lo W.S."/>
            <person name="Ku C."/>
            <person name="Chen L.L."/>
            <person name="Kuo C.H."/>
        </authorList>
    </citation>
    <scope>NUCLEOTIDE SEQUENCE [LARGE SCALE GENOMIC DNA]</scope>
    <source>
        <strain evidence="5">AES-1</strain>
    </source>
</reference>
<evidence type="ECO:0000313" key="5">
    <source>
        <dbReference type="EMBL" id="AHI52648.1"/>
    </source>
</evidence>
<feature type="binding site" evidence="2">
    <location>
        <position position="94"/>
    </location>
    <ligand>
        <name>substrate</name>
    </ligand>
</feature>
<dbReference type="CDD" id="cd01673">
    <property type="entry name" value="dNK"/>
    <property type="match status" value="1"/>
</dbReference>
<proteinExistence type="predicted"/>
<keyword evidence="5" id="KW-0418">Kinase</keyword>
<dbReference type="SUPFAM" id="SSF52540">
    <property type="entry name" value="P-loop containing nucleoside triphosphate hydrolases"/>
    <property type="match status" value="1"/>
</dbReference>
<feature type="binding site" evidence="2">
    <location>
        <position position="70"/>
    </location>
    <ligand>
        <name>substrate</name>
    </ligand>
</feature>
<dbReference type="PANTHER" id="PTHR10513">
    <property type="entry name" value="DEOXYNUCLEOSIDE KINASE"/>
    <property type="match status" value="1"/>
</dbReference>
<keyword evidence="5" id="KW-0808">Transferase</keyword>
<dbReference type="Gene3D" id="3.40.50.300">
    <property type="entry name" value="P-loop containing nucleotide triphosphate hydrolases"/>
    <property type="match status" value="1"/>
</dbReference>
<dbReference type="PANTHER" id="PTHR10513:SF35">
    <property type="entry name" value="DEOXYADENOSINE KINASE"/>
    <property type="match status" value="1"/>
</dbReference>